<dbReference type="EMBL" id="JANPWB010000013">
    <property type="protein sequence ID" value="KAJ1104910.1"/>
    <property type="molecule type" value="Genomic_DNA"/>
</dbReference>
<sequence length="115" mass="13160">MRGVPRVRTSAAPEERRLRTKARRDRERWSVSRALRRRAAPETNLGHCAMRRGGHPLPSKVEIGLLEKIRNGALGATEYAGLDIVWQGPGGRWFRRGAPLLAHLTRRDRNIKEYD</sequence>
<protein>
    <submittedName>
        <fullName evidence="2">Uncharacterized protein</fullName>
    </submittedName>
</protein>
<organism evidence="2 3">
    <name type="scientific">Pleurodeles waltl</name>
    <name type="common">Iberian ribbed newt</name>
    <dbReference type="NCBI Taxonomy" id="8319"/>
    <lineage>
        <taxon>Eukaryota</taxon>
        <taxon>Metazoa</taxon>
        <taxon>Chordata</taxon>
        <taxon>Craniata</taxon>
        <taxon>Vertebrata</taxon>
        <taxon>Euteleostomi</taxon>
        <taxon>Amphibia</taxon>
        <taxon>Batrachia</taxon>
        <taxon>Caudata</taxon>
        <taxon>Salamandroidea</taxon>
        <taxon>Salamandridae</taxon>
        <taxon>Pleurodelinae</taxon>
        <taxon>Pleurodeles</taxon>
    </lineage>
</organism>
<proteinExistence type="predicted"/>
<name>A0AAV7MME2_PLEWA</name>
<dbReference type="Proteomes" id="UP001066276">
    <property type="component" value="Chromosome 9"/>
</dbReference>
<keyword evidence="3" id="KW-1185">Reference proteome</keyword>
<evidence type="ECO:0000313" key="3">
    <source>
        <dbReference type="Proteomes" id="UP001066276"/>
    </source>
</evidence>
<accession>A0AAV7MME2</accession>
<feature type="region of interest" description="Disordered" evidence="1">
    <location>
        <begin position="1"/>
        <end position="32"/>
    </location>
</feature>
<dbReference type="AlphaFoldDB" id="A0AAV7MME2"/>
<comment type="caution">
    <text evidence="2">The sequence shown here is derived from an EMBL/GenBank/DDBJ whole genome shotgun (WGS) entry which is preliminary data.</text>
</comment>
<reference evidence="2" key="1">
    <citation type="journal article" date="2022" name="bioRxiv">
        <title>Sequencing and chromosome-scale assembly of the giantPleurodeles waltlgenome.</title>
        <authorList>
            <person name="Brown T."/>
            <person name="Elewa A."/>
            <person name="Iarovenko S."/>
            <person name="Subramanian E."/>
            <person name="Araus A.J."/>
            <person name="Petzold A."/>
            <person name="Susuki M."/>
            <person name="Suzuki K.-i.T."/>
            <person name="Hayashi T."/>
            <person name="Toyoda A."/>
            <person name="Oliveira C."/>
            <person name="Osipova E."/>
            <person name="Leigh N.D."/>
            <person name="Simon A."/>
            <person name="Yun M.H."/>
        </authorList>
    </citation>
    <scope>NUCLEOTIDE SEQUENCE</scope>
    <source>
        <strain evidence="2">20211129_DDA</strain>
        <tissue evidence="2">Liver</tissue>
    </source>
</reference>
<evidence type="ECO:0000256" key="1">
    <source>
        <dbReference type="SAM" id="MobiDB-lite"/>
    </source>
</evidence>
<gene>
    <name evidence="2" type="ORF">NDU88_002318</name>
</gene>
<evidence type="ECO:0000313" key="2">
    <source>
        <dbReference type="EMBL" id="KAJ1104910.1"/>
    </source>
</evidence>